<evidence type="ECO:0000313" key="3">
    <source>
        <dbReference type="Proteomes" id="UP001362999"/>
    </source>
</evidence>
<feature type="compositionally biased region" description="Basic and acidic residues" evidence="1">
    <location>
        <begin position="140"/>
        <end position="150"/>
    </location>
</feature>
<keyword evidence="3" id="KW-1185">Reference proteome</keyword>
<dbReference type="EMBL" id="JAWWNJ010000120">
    <property type="protein sequence ID" value="KAK6988831.1"/>
    <property type="molecule type" value="Genomic_DNA"/>
</dbReference>
<proteinExistence type="predicted"/>
<protein>
    <submittedName>
        <fullName evidence="2">Uncharacterized protein</fullName>
    </submittedName>
</protein>
<dbReference type="AlphaFoldDB" id="A0AAV9ZQU1"/>
<accession>A0AAV9ZQU1</accession>
<evidence type="ECO:0000313" key="2">
    <source>
        <dbReference type="EMBL" id="KAK6988831.1"/>
    </source>
</evidence>
<comment type="caution">
    <text evidence="2">The sequence shown here is derived from an EMBL/GenBank/DDBJ whole genome shotgun (WGS) entry which is preliminary data.</text>
</comment>
<name>A0AAV9ZQU1_9AGAR</name>
<evidence type="ECO:0000256" key="1">
    <source>
        <dbReference type="SAM" id="MobiDB-lite"/>
    </source>
</evidence>
<dbReference type="Proteomes" id="UP001362999">
    <property type="component" value="Unassembled WGS sequence"/>
</dbReference>
<organism evidence="2 3">
    <name type="scientific">Favolaschia claudopus</name>
    <dbReference type="NCBI Taxonomy" id="2862362"/>
    <lineage>
        <taxon>Eukaryota</taxon>
        <taxon>Fungi</taxon>
        <taxon>Dikarya</taxon>
        <taxon>Basidiomycota</taxon>
        <taxon>Agaricomycotina</taxon>
        <taxon>Agaricomycetes</taxon>
        <taxon>Agaricomycetidae</taxon>
        <taxon>Agaricales</taxon>
        <taxon>Marasmiineae</taxon>
        <taxon>Mycenaceae</taxon>
        <taxon>Favolaschia</taxon>
    </lineage>
</organism>
<reference evidence="2 3" key="1">
    <citation type="journal article" date="2024" name="J Genomics">
        <title>Draft genome sequencing and assembly of Favolaschia claudopus CIRM-BRFM 2984 isolated from oak limbs.</title>
        <authorList>
            <person name="Navarro D."/>
            <person name="Drula E."/>
            <person name="Chaduli D."/>
            <person name="Cazenave R."/>
            <person name="Ahrendt S."/>
            <person name="Wang J."/>
            <person name="Lipzen A."/>
            <person name="Daum C."/>
            <person name="Barry K."/>
            <person name="Grigoriev I.V."/>
            <person name="Favel A."/>
            <person name="Rosso M.N."/>
            <person name="Martin F."/>
        </authorList>
    </citation>
    <scope>NUCLEOTIDE SEQUENCE [LARGE SCALE GENOMIC DNA]</scope>
    <source>
        <strain evidence="2 3">CIRM-BRFM 2984</strain>
    </source>
</reference>
<feature type="region of interest" description="Disordered" evidence="1">
    <location>
        <begin position="140"/>
        <end position="175"/>
    </location>
</feature>
<sequence length="241" mass="27345">MQNPHFTPRPSTPFLRITVPVHLRASLSSKPLERVVGLDIATLSRAQDVGGEMERRQPRHITKICQRGKQPNRHDVVGASCEGRDMRRPNPVVRRPPPIFGSFPDDSVTSIFAASPNQLKRTCFHSKARFRSQSTIPFAERTRGSNEKVNRFPTKSSSSSTVTQPPPLATRRGRASQSIMIGIRSMKTERWKLSVQENRGGMVRRIAGRTAFRFTQRTKRRRMVIGGIWQGRRIVKEAKII</sequence>
<gene>
    <name evidence="2" type="ORF">R3P38DRAFT_2804294</name>
</gene>